<gene>
    <name evidence="10" type="ORF">UX73_C0022G0002</name>
</gene>
<dbReference type="GO" id="GO:0010041">
    <property type="term" value="P:response to iron(III) ion"/>
    <property type="evidence" value="ECO:0007669"/>
    <property type="project" value="TreeGrafter"/>
</dbReference>
<evidence type="ECO:0000256" key="6">
    <source>
        <dbReference type="ARBA" id="ARBA00022989"/>
    </source>
</evidence>
<keyword evidence="6 8" id="KW-1133">Transmembrane helix</keyword>
<evidence type="ECO:0000256" key="7">
    <source>
        <dbReference type="ARBA" id="ARBA00023136"/>
    </source>
</evidence>
<dbReference type="GO" id="GO:0005886">
    <property type="term" value="C:plasma membrane"/>
    <property type="evidence" value="ECO:0007669"/>
    <property type="project" value="UniProtKB-SubCell"/>
</dbReference>
<keyword evidence="7 8" id="KW-0472">Membrane</keyword>
<keyword evidence="4 10" id="KW-0808">Transferase</keyword>
<feature type="transmembrane region" description="Helical" evidence="8">
    <location>
        <begin position="210"/>
        <end position="230"/>
    </location>
</feature>
<feature type="transmembrane region" description="Helical" evidence="8">
    <location>
        <begin position="114"/>
        <end position="133"/>
    </location>
</feature>
<evidence type="ECO:0000256" key="5">
    <source>
        <dbReference type="ARBA" id="ARBA00022692"/>
    </source>
</evidence>
<dbReference type="GO" id="GO:0016763">
    <property type="term" value="F:pentosyltransferase activity"/>
    <property type="evidence" value="ECO:0007669"/>
    <property type="project" value="TreeGrafter"/>
</dbReference>
<sequence>MLLRSRIFGSNWVKPSSTLFLALLAVVTIFLRFPQLGYSHFYGDETKALFLRKDVSAKDFLLNQRKGPVQFVAAWVMEKMSGGFDEGVLRLPFALAGTLAVFALYFLIKELFGFNAAVVASLLFSTNGFFVAFSRTVQYQSFLFLFGFVSIWLCALYVRGARARRAPLLAGSAAALALAFLSHYDAVFFALPLAYFLIRHYLETKSKAVLVEYVLWFAAPFLAITLPFYVPYVVGGYFYEHTFDYIIRRLYSGVYLENSSLYTYSVYNPFSFVGLFFIFAVFQKGYLKEAAPFLLWFGVTFIVFQLSFSNPGTHIMHYIIPLIILSAVGFSNLQGLALKNEKLIVARVRFGGKLTLGGYASIISNTQV</sequence>
<accession>A0A0G1TY46</accession>
<evidence type="ECO:0000256" key="3">
    <source>
        <dbReference type="ARBA" id="ARBA00022676"/>
    </source>
</evidence>
<feature type="transmembrane region" description="Helical" evidence="8">
    <location>
        <begin position="261"/>
        <end position="281"/>
    </location>
</feature>
<name>A0A0G1TY46_UNCKA</name>
<dbReference type="GO" id="GO:0009103">
    <property type="term" value="P:lipopolysaccharide biosynthetic process"/>
    <property type="evidence" value="ECO:0007669"/>
    <property type="project" value="UniProtKB-ARBA"/>
</dbReference>
<comment type="subcellular location">
    <subcellularLocation>
        <location evidence="1">Cell membrane</location>
        <topology evidence="1">Multi-pass membrane protein</topology>
    </subcellularLocation>
</comment>
<evidence type="ECO:0000256" key="4">
    <source>
        <dbReference type="ARBA" id="ARBA00022679"/>
    </source>
</evidence>
<dbReference type="STRING" id="1619122.UX73_C0022G0002"/>
<dbReference type="EMBL" id="LCNH01000022">
    <property type="protein sequence ID" value="KKU50335.1"/>
    <property type="molecule type" value="Genomic_DNA"/>
</dbReference>
<feature type="domain" description="Glycosyltransferase RgtA/B/C/D-like" evidence="9">
    <location>
        <begin position="67"/>
        <end position="222"/>
    </location>
</feature>
<dbReference type="PANTHER" id="PTHR33908">
    <property type="entry name" value="MANNOSYLTRANSFERASE YKCB-RELATED"/>
    <property type="match status" value="1"/>
</dbReference>
<evidence type="ECO:0000313" key="10">
    <source>
        <dbReference type="EMBL" id="KKU50335.1"/>
    </source>
</evidence>
<dbReference type="Proteomes" id="UP000034873">
    <property type="component" value="Unassembled WGS sequence"/>
</dbReference>
<evidence type="ECO:0000256" key="1">
    <source>
        <dbReference type="ARBA" id="ARBA00004651"/>
    </source>
</evidence>
<dbReference type="InterPro" id="IPR050297">
    <property type="entry name" value="LipidA_mod_glycosyltrf_83"/>
</dbReference>
<dbReference type="Pfam" id="PF13231">
    <property type="entry name" value="PMT_2"/>
    <property type="match status" value="1"/>
</dbReference>
<feature type="transmembrane region" description="Helical" evidence="8">
    <location>
        <begin position="12"/>
        <end position="31"/>
    </location>
</feature>
<dbReference type="PANTHER" id="PTHR33908:SF3">
    <property type="entry name" value="UNDECAPRENYL PHOSPHATE-ALPHA-4-AMINO-4-DEOXY-L-ARABINOSE ARABINOSYL TRANSFERASE"/>
    <property type="match status" value="1"/>
</dbReference>
<dbReference type="AlphaFoldDB" id="A0A0G1TY46"/>
<reference evidence="10 11" key="1">
    <citation type="journal article" date="2015" name="Nature">
        <title>rRNA introns, odd ribosomes, and small enigmatic genomes across a large radiation of phyla.</title>
        <authorList>
            <person name="Brown C.T."/>
            <person name="Hug L.A."/>
            <person name="Thomas B.C."/>
            <person name="Sharon I."/>
            <person name="Castelle C.J."/>
            <person name="Singh A."/>
            <person name="Wilkins M.J."/>
            <person name="Williams K.H."/>
            <person name="Banfield J.F."/>
        </authorList>
    </citation>
    <scope>NUCLEOTIDE SEQUENCE [LARGE SCALE GENOMIC DNA]</scope>
</reference>
<evidence type="ECO:0000256" key="8">
    <source>
        <dbReference type="SAM" id="Phobius"/>
    </source>
</evidence>
<protein>
    <submittedName>
        <fullName evidence="10">Glycosyl transferase family 39</fullName>
    </submittedName>
</protein>
<comment type="caution">
    <text evidence="10">The sequence shown here is derived from an EMBL/GenBank/DDBJ whole genome shotgun (WGS) entry which is preliminary data.</text>
</comment>
<feature type="transmembrane region" description="Helical" evidence="8">
    <location>
        <begin position="87"/>
        <end position="108"/>
    </location>
</feature>
<evidence type="ECO:0000313" key="11">
    <source>
        <dbReference type="Proteomes" id="UP000034873"/>
    </source>
</evidence>
<keyword evidence="3" id="KW-0328">Glycosyltransferase</keyword>
<feature type="transmembrane region" description="Helical" evidence="8">
    <location>
        <begin position="315"/>
        <end position="333"/>
    </location>
</feature>
<keyword evidence="5 8" id="KW-0812">Transmembrane</keyword>
<feature type="transmembrane region" description="Helical" evidence="8">
    <location>
        <begin position="173"/>
        <end position="198"/>
    </location>
</feature>
<evidence type="ECO:0000259" key="9">
    <source>
        <dbReference type="Pfam" id="PF13231"/>
    </source>
</evidence>
<evidence type="ECO:0000256" key="2">
    <source>
        <dbReference type="ARBA" id="ARBA00022475"/>
    </source>
</evidence>
<organism evidence="10 11">
    <name type="scientific">candidate division WWE3 bacterium GW2011_GWC1_47_10</name>
    <dbReference type="NCBI Taxonomy" id="1619122"/>
    <lineage>
        <taxon>Bacteria</taxon>
        <taxon>Katanobacteria</taxon>
    </lineage>
</organism>
<proteinExistence type="predicted"/>
<feature type="transmembrane region" description="Helical" evidence="8">
    <location>
        <begin position="142"/>
        <end position="161"/>
    </location>
</feature>
<keyword evidence="2" id="KW-1003">Cell membrane</keyword>
<feature type="transmembrane region" description="Helical" evidence="8">
    <location>
        <begin position="293"/>
        <end position="309"/>
    </location>
</feature>
<dbReference type="InterPro" id="IPR038731">
    <property type="entry name" value="RgtA/B/C-like"/>
</dbReference>